<reference evidence="1 2" key="1">
    <citation type="submission" date="2006-03" db="EMBL/GenBank/DDBJ databases">
        <title>Complete sequence of Shewanella denitrificans OS217.</title>
        <authorList>
            <consortium name="US DOE Joint Genome Institute"/>
            <person name="Copeland A."/>
            <person name="Lucas S."/>
            <person name="Lapidus A."/>
            <person name="Barry K."/>
            <person name="Detter J.C."/>
            <person name="Glavina del Rio T."/>
            <person name="Hammon N."/>
            <person name="Israni S."/>
            <person name="Dalin E."/>
            <person name="Tice H."/>
            <person name="Pitluck S."/>
            <person name="Brettin T."/>
            <person name="Bruce D."/>
            <person name="Han C."/>
            <person name="Tapia R."/>
            <person name="Gilna P."/>
            <person name="Kiss H."/>
            <person name="Schmutz J."/>
            <person name="Larimer F."/>
            <person name="Land M."/>
            <person name="Hauser L."/>
            <person name="Kyrpides N."/>
            <person name="Lykidis A."/>
            <person name="Richardson P."/>
        </authorList>
    </citation>
    <scope>NUCLEOTIDE SEQUENCE [LARGE SCALE GENOMIC DNA]</scope>
    <source>
        <strain evidence="2">OS217 / ATCC BAA-1090 / DSM 15013</strain>
    </source>
</reference>
<dbReference type="AlphaFoldDB" id="Q12JJ4"/>
<dbReference type="Proteomes" id="UP000001982">
    <property type="component" value="Chromosome"/>
</dbReference>
<dbReference type="SMR" id="Q12JJ4"/>
<dbReference type="Gene3D" id="3.40.50.150">
    <property type="entry name" value="Vaccinia Virus protein VP39"/>
    <property type="match status" value="1"/>
</dbReference>
<evidence type="ECO:0000313" key="1">
    <source>
        <dbReference type="EMBL" id="ABE56382.1"/>
    </source>
</evidence>
<dbReference type="eggNOG" id="COG2226">
    <property type="taxonomic scope" value="Bacteria"/>
</dbReference>
<dbReference type="EMBL" id="CP000302">
    <property type="protein sequence ID" value="ABE56382.1"/>
    <property type="molecule type" value="Genomic_DNA"/>
</dbReference>
<dbReference type="PANTHER" id="PTHR43861">
    <property type="entry name" value="TRANS-ACONITATE 2-METHYLTRANSFERASE-RELATED"/>
    <property type="match status" value="1"/>
</dbReference>
<name>Q12JJ4_SHEDO</name>
<dbReference type="SUPFAM" id="SSF53335">
    <property type="entry name" value="S-adenosyl-L-methionine-dependent methyltransferases"/>
    <property type="match status" value="1"/>
</dbReference>
<protein>
    <submittedName>
        <fullName evidence="1">Methyltransferase type 12</fullName>
    </submittedName>
</protein>
<accession>Q12JJ4</accession>
<dbReference type="PANTHER" id="PTHR43861:SF5">
    <property type="entry name" value="BLL5978 PROTEIN"/>
    <property type="match status" value="1"/>
</dbReference>
<dbReference type="STRING" id="318161.Sden_3105"/>
<dbReference type="RefSeq" id="WP_011497528.1">
    <property type="nucleotide sequence ID" value="NC_007954.1"/>
</dbReference>
<dbReference type="HOGENOM" id="CLU_705755_0_0_6"/>
<dbReference type="KEGG" id="sdn:Sden_3105"/>
<dbReference type="GO" id="GO:0008168">
    <property type="term" value="F:methyltransferase activity"/>
    <property type="evidence" value="ECO:0007669"/>
    <property type="project" value="UniProtKB-KW"/>
</dbReference>
<gene>
    <name evidence="1" type="ordered locus">Sden_3105</name>
</gene>
<dbReference type="CDD" id="cd02440">
    <property type="entry name" value="AdoMet_MTases"/>
    <property type="match status" value="1"/>
</dbReference>
<keyword evidence="1" id="KW-0808">Transferase</keyword>
<dbReference type="GO" id="GO:0032259">
    <property type="term" value="P:methylation"/>
    <property type="evidence" value="ECO:0007669"/>
    <property type="project" value="UniProtKB-KW"/>
</dbReference>
<organism evidence="1 2">
    <name type="scientific">Shewanella denitrificans (strain OS217 / ATCC BAA-1090 / DSM 15013)</name>
    <dbReference type="NCBI Taxonomy" id="318161"/>
    <lineage>
        <taxon>Bacteria</taxon>
        <taxon>Pseudomonadati</taxon>
        <taxon>Pseudomonadota</taxon>
        <taxon>Gammaproteobacteria</taxon>
        <taxon>Alteromonadales</taxon>
        <taxon>Shewanellaceae</taxon>
        <taxon>Shewanella</taxon>
    </lineage>
</organism>
<dbReference type="OrthoDB" id="8564939at2"/>
<evidence type="ECO:0000313" key="2">
    <source>
        <dbReference type="Proteomes" id="UP000001982"/>
    </source>
</evidence>
<proteinExistence type="predicted"/>
<keyword evidence="1" id="KW-0489">Methyltransferase</keyword>
<dbReference type="InterPro" id="IPR029063">
    <property type="entry name" value="SAM-dependent_MTases_sf"/>
</dbReference>
<sequence length="391" mass="44218">MLQARCQLCNSQQWQQFTSICFGTWAFENTEIERDSALYPIGLCLDCGHVQVMSSYTPELFDKLYFHSAQESVMWHESLINDDSPYQDMINFAISKEANLKTVVDFGCGEGKLLHLAKQSASISKLVGIDFNDRFAQEGIDYFAYDLNNLSDLPLTLWPCGIDLAMASHVLEHVVDPVNFLKNIKSHLSDTGVVFVEVPDFTSPHELKSIGKSNLVNLQHIHYFSLASLTYAANQAGFNVVKSQQVTTGYIPRLQVMLKVAAEQNATISFNGTVKVISQYQEQVQYLRQQLAQELIETIRLNGTVGVWGVGADFYNLITEQPLLIESIKNAQIRMFDYELAGKTFCFQKIHSSTEIPEYDGAVYMSPILAETRVKMARVSKNWMNVRDIFK</sequence>
<keyword evidence="2" id="KW-1185">Reference proteome</keyword>
<dbReference type="Pfam" id="PF13489">
    <property type="entry name" value="Methyltransf_23"/>
    <property type="match status" value="1"/>
</dbReference>